<feature type="transmembrane region" description="Helical" evidence="6">
    <location>
        <begin position="113"/>
        <end position="137"/>
    </location>
</feature>
<dbReference type="Gene3D" id="1.20.1250.20">
    <property type="entry name" value="MFS general substrate transporter like domains"/>
    <property type="match status" value="2"/>
</dbReference>
<dbReference type="PANTHER" id="PTHR19444:SF50">
    <property type="match status" value="1"/>
</dbReference>
<keyword evidence="8" id="KW-1185">Reference proteome</keyword>
<reference evidence="7" key="1">
    <citation type="submission" date="2022-01" db="EMBL/GenBank/DDBJ databases">
        <authorList>
            <person name="King R."/>
        </authorList>
    </citation>
    <scope>NUCLEOTIDE SEQUENCE</scope>
</reference>
<feature type="transmembrane region" description="Helical" evidence="6">
    <location>
        <begin position="239"/>
        <end position="261"/>
    </location>
</feature>
<evidence type="ECO:0000256" key="2">
    <source>
        <dbReference type="ARBA" id="ARBA00009172"/>
    </source>
</evidence>
<evidence type="ECO:0000256" key="1">
    <source>
        <dbReference type="ARBA" id="ARBA00004141"/>
    </source>
</evidence>
<feature type="transmembrane region" description="Helical" evidence="6">
    <location>
        <begin position="89"/>
        <end position="107"/>
    </location>
</feature>
<feature type="transmembrane region" description="Helical" evidence="6">
    <location>
        <begin position="387"/>
        <end position="405"/>
    </location>
</feature>
<evidence type="ECO:0000256" key="5">
    <source>
        <dbReference type="ARBA" id="ARBA00023136"/>
    </source>
</evidence>
<sequence>MISNEPDTNSKEENHLCSNERWRIWKNVFLIGLSFMVHFTAFWGASNLQSSINAEAALGTITLAATYGSLIISNTFLPVLIIEWIGTKWTIAISLITYMPFILSQFYPSFYTMIPAAIAMGLGGAPLWCAKCTYLTVISEAYSELTGMNSEISVTRFFGIFFMFYSSSQVWGNLISSAVLSSGSPHIDLKSVSVSNATQVVFVQSNLVDVGERCGANFCPTPAEPSVNPNLKLPPSSKINLVFGIYLGCMIVACLIVMFGVDQMSRYSKHRKSSGSGLSGKELLAVTLKQFGNMKQILIIPITMFIGAEQAYIAADYTSAFVSCSWGISNIGFVMICFGVCNAVASVVSGSVAKITGRTPVVCFALLLHIALLITLLFWRPSGDKKIIYFVISGLWGVCDALWLVQINTLYGILFSGNEEAAYSNFRICEAVGSVITYACSSYLCQAAKLYLLLGLLGIGVIGYAGVHMMKDEKSPCERSPITRFELQKAKDLK</sequence>
<protein>
    <recommendedName>
        <fullName evidence="9">UNC93-like protein</fullName>
    </recommendedName>
</protein>
<reference evidence="7" key="2">
    <citation type="submission" date="2022-10" db="EMBL/GenBank/DDBJ databases">
        <authorList>
            <consortium name="ENA_rothamsted_submissions"/>
            <consortium name="culmorum"/>
            <person name="King R."/>
        </authorList>
    </citation>
    <scope>NUCLEOTIDE SEQUENCE</scope>
</reference>
<dbReference type="GO" id="GO:0043266">
    <property type="term" value="P:regulation of potassium ion transport"/>
    <property type="evidence" value="ECO:0007669"/>
    <property type="project" value="TreeGrafter"/>
</dbReference>
<evidence type="ECO:0000313" key="7">
    <source>
        <dbReference type="EMBL" id="CAH1156082.1"/>
    </source>
</evidence>
<dbReference type="GO" id="GO:0015459">
    <property type="term" value="F:potassium channel regulator activity"/>
    <property type="evidence" value="ECO:0007669"/>
    <property type="project" value="TreeGrafter"/>
</dbReference>
<dbReference type="PANTHER" id="PTHR19444">
    <property type="entry name" value="UNC-93 RELATED"/>
    <property type="match status" value="1"/>
</dbReference>
<feature type="transmembrane region" description="Helical" evidence="6">
    <location>
        <begin position="297"/>
        <end position="315"/>
    </location>
</feature>
<keyword evidence="4 6" id="KW-1133">Transmembrane helix</keyword>
<evidence type="ECO:0000313" key="8">
    <source>
        <dbReference type="Proteomes" id="UP001153737"/>
    </source>
</evidence>
<accession>A0A9P0DMP1</accession>
<dbReference type="GO" id="GO:0006937">
    <property type="term" value="P:regulation of muscle contraction"/>
    <property type="evidence" value="ECO:0007669"/>
    <property type="project" value="TreeGrafter"/>
</dbReference>
<evidence type="ECO:0000256" key="6">
    <source>
        <dbReference type="SAM" id="Phobius"/>
    </source>
</evidence>
<dbReference type="Pfam" id="PF05978">
    <property type="entry name" value="UNC-93"/>
    <property type="match status" value="1"/>
</dbReference>
<evidence type="ECO:0000256" key="3">
    <source>
        <dbReference type="ARBA" id="ARBA00022692"/>
    </source>
</evidence>
<feature type="transmembrane region" description="Helical" evidence="6">
    <location>
        <begin position="28"/>
        <end position="45"/>
    </location>
</feature>
<keyword evidence="3 6" id="KW-0812">Transmembrane</keyword>
<proteinExistence type="inferred from homology"/>
<comment type="subcellular location">
    <subcellularLocation>
        <location evidence="1">Membrane</location>
        <topology evidence="1">Multi-pass membrane protein</topology>
    </subcellularLocation>
</comment>
<evidence type="ECO:0008006" key="9">
    <source>
        <dbReference type="Google" id="ProtNLM"/>
    </source>
</evidence>
<dbReference type="EMBL" id="OU896708">
    <property type="protein sequence ID" value="CAH1156082.1"/>
    <property type="molecule type" value="Genomic_DNA"/>
</dbReference>
<dbReference type="InterPro" id="IPR051951">
    <property type="entry name" value="UNC-93_regulatory"/>
</dbReference>
<dbReference type="InterPro" id="IPR010291">
    <property type="entry name" value="Ion_channel_UNC-93"/>
</dbReference>
<gene>
    <name evidence="7" type="ORF">PHAECO_LOCUS6163</name>
</gene>
<dbReference type="AlphaFoldDB" id="A0A9P0DMP1"/>
<dbReference type="InterPro" id="IPR036259">
    <property type="entry name" value="MFS_trans_sf"/>
</dbReference>
<feature type="transmembrane region" description="Helical" evidence="6">
    <location>
        <begin position="327"/>
        <end position="349"/>
    </location>
</feature>
<keyword evidence="5 6" id="KW-0472">Membrane</keyword>
<feature type="transmembrane region" description="Helical" evidence="6">
    <location>
        <begin position="361"/>
        <end position="381"/>
    </location>
</feature>
<evidence type="ECO:0000256" key="4">
    <source>
        <dbReference type="ARBA" id="ARBA00022989"/>
    </source>
</evidence>
<dbReference type="SUPFAM" id="SSF103473">
    <property type="entry name" value="MFS general substrate transporter"/>
    <property type="match status" value="1"/>
</dbReference>
<feature type="transmembrane region" description="Helical" evidence="6">
    <location>
        <begin position="450"/>
        <end position="470"/>
    </location>
</feature>
<dbReference type="GO" id="GO:0055120">
    <property type="term" value="C:striated muscle dense body"/>
    <property type="evidence" value="ECO:0007669"/>
    <property type="project" value="TreeGrafter"/>
</dbReference>
<name>A0A9P0DMP1_PHACE</name>
<organism evidence="7 8">
    <name type="scientific">Phaedon cochleariae</name>
    <name type="common">Mustard beetle</name>
    <dbReference type="NCBI Taxonomy" id="80249"/>
    <lineage>
        <taxon>Eukaryota</taxon>
        <taxon>Metazoa</taxon>
        <taxon>Ecdysozoa</taxon>
        <taxon>Arthropoda</taxon>
        <taxon>Hexapoda</taxon>
        <taxon>Insecta</taxon>
        <taxon>Pterygota</taxon>
        <taxon>Neoptera</taxon>
        <taxon>Endopterygota</taxon>
        <taxon>Coleoptera</taxon>
        <taxon>Polyphaga</taxon>
        <taxon>Cucujiformia</taxon>
        <taxon>Chrysomeloidea</taxon>
        <taxon>Chrysomelidae</taxon>
        <taxon>Chrysomelinae</taxon>
        <taxon>Chrysomelini</taxon>
        <taxon>Phaedon</taxon>
    </lineage>
</organism>
<feature type="transmembrane region" description="Helical" evidence="6">
    <location>
        <begin position="57"/>
        <end position="82"/>
    </location>
</feature>
<comment type="similarity">
    <text evidence="2">Belongs to the unc-93 family.</text>
</comment>
<feature type="transmembrane region" description="Helical" evidence="6">
    <location>
        <begin position="157"/>
        <end position="180"/>
    </location>
</feature>
<dbReference type="GO" id="GO:0005886">
    <property type="term" value="C:plasma membrane"/>
    <property type="evidence" value="ECO:0007669"/>
    <property type="project" value="TreeGrafter"/>
</dbReference>
<dbReference type="OrthoDB" id="78663at2759"/>
<dbReference type="Proteomes" id="UP001153737">
    <property type="component" value="Chromosome 2"/>
</dbReference>